<comment type="PTM">
    <text evidence="7">Binds 1 heme group per subunit.</text>
</comment>
<name>A0A1A9F288_9GAMM</name>
<evidence type="ECO:0000256" key="5">
    <source>
        <dbReference type="ARBA" id="ARBA00023004"/>
    </source>
</evidence>
<dbReference type="Proteomes" id="UP000078070">
    <property type="component" value="Chromosome"/>
</dbReference>
<dbReference type="GO" id="GO:0005506">
    <property type="term" value="F:iron ion binding"/>
    <property type="evidence" value="ECO:0007669"/>
    <property type="project" value="InterPro"/>
</dbReference>
<keyword evidence="2 7" id="KW-0349">Heme</keyword>
<evidence type="ECO:0000256" key="7">
    <source>
        <dbReference type="PIRSR" id="PIRSR000027-2"/>
    </source>
</evidence>
<dbReference type="GO" id="GO:0020037">
    <property type="term" value="F:heme binding"/>
    <property type="evidence" value="ECO:0007669"/>
    <property type="project" value="InterPro"/>
</dbReference>
<evidence type="ECO:0000313" key="9">
    <source>
        <dbReference type="EMBL" id="ANG63998.1"/>
    </source>
</evidence>
<dbReference type="PROSITE" id="PS51009">
    <property type="entry name" value="CYTCII"/>
    <property type="match status" value="1"/>
</dbReference>
<dbReference type="Pfam" id="PF01322">
    <property type="entry name" value="Cytochrom_C_2"/>
    <property type="match status" value="1"/>
</dbReference>
<protein>
    <recommendedName>
        <fullName evidence="11">Cytochrome C</fullName>
    </recommendedName>
</protein>
<dbReference type="InterPro" id="IPR012127">
    <property type="entry name" value="Cyt_c_prime"/>
</dbReference>
<dbReference type="InterPro" id="IPR002321">
    <property type="entry name" value="Cyt_c_II"/>
</dbReference>
<evidence type="ECO:0000256" key="4">
    <source>
        <dbReference type="ARBA" id="ARBA00022982"/>
    </source>
</evidence>
<keyword evidence="3 6" id="KW-0479">Metal-binding</keyword>
<dbReference type="KEGG" id="mars:A8C75_16985"/>
<keyword evidence="8" id="KW-0732">Signal</keyword>
<dbReference type="PIRSF" id="PIRSF000027">
    <property type="entry name" value="Cytc_c_prime"/>
    <property type="match status" value="1"/>
</dbReference>
<gene>
    <name evidence="9" type="ORF">A8C75_16985</name>
</gene>
<dbReference type="AlphaFoldDB" id="A0A1A9F288"/>
<evidence type="ECO:0000313" key="10">
    <source>
        <dbReference type="Proteomes" id="UP000078070"/>
    </source>
</evidence>
<dbReference type="SUPFAM" id="SSF47175">
    <property type="entry name" value="Cytochromes"/>
    <property type="match status" value="1"/>
</dbReference>
<evidence type="ECO:0008006" key="11">
    <source>
        <dbReference type="Google" id="ProtNLM"/>
    </source>
</evidence>
<dbReference type="RefSeq" id="WP_067385159.1">
    <property type="nucleotide sequence ID" value="NZ_CP015839.1"/>
</dbReference>
<proteinExistence type="predicted"/>
<keyword evidence="10" id="KW-1185">Reference proteome</keyword>
<feature type="chain" id="PRO_5008386643" description="Cytochrome C" evidence="8">
    <location>
        <begin position="25"/>
        <end position="160"/>
    </location>
</feature>
<organism evidence="9 10">
    <name type="scientific">Marinobacterium aestuarii</name>
    <dbReference type="NCBI Taxonomy" id="1821621"/>
    <lineage>
        <taxon>Bacteria</taxon>
        <taxon>Pseudomonadati</taxon>
        <taxon>Pseudomonadota</taxon>
        <taxon>Gammaproteobacteria</taxon>
        <taxon>Oceanospirillales</taxon>
        <taxon>Oceanospirillaceae</taxon>
        <taxon>Marinobacterium</taxon>
    </lineage>
</organism>
<sequence>MIKLKGIVATLVTVSALGSGAVIAEEVEKVIEARQSFMQLYSFNLGLVGEMAKGKTEYDAEIAANAAQNLLALAKMNTGPMWPQGSSKADTGLEEVTRALPEIWTTYPKIAEKQDDLTTALETFATVAGKDLASLRGGMKAVGDGCKGCHEDFRAKKEDK</sequence>
<reference evidence="10" key="1">
    <citation type="submission" date="2016-05" db="EMBL/GenBank/DDBJ databases">
        <authorList>
            <person name="Baek K."/>
            <person name="Yang S.-J."/>
        </authorList>
    </citation>
    <scope>NUCLEOTIDE SEQUENCE [LARGE SCALE GENOMIC DNA]</scope>
    <source>
        <strain evidence="10">ST58-10</strain>
    </source>
</reference>
<dbReference type="GO" id="GO:0009055">
    <property type="term" value="F:electron transfer activity"/>
    <property type="evidence" value="ECO:0007669"/>
    <property type="project" value="InterPro"/>
</dbReference>
<keyword evidence="1" id="KW-0813">Transport</keyword>
<reference evidence="9 10" key="2">
    <citation type="journal article" date="2018" name="Int. J. Syst. Evol. Microbiol.">
        <title>Marinobacterium aestuarii sp. nov., a benzene-degrading marine bacterium isolated from estuary sediment.</title>
        <authorList>
            <person name="Bae S.S."/>
            <person name="Jung J."/>
            <person name="Chung D."/>
            <person name="Baek K."/>
        </authorList>
    </citation>
    <scope>NUCLEOTIDE SEQUENCE [LARGE SCALE GENOMIC DNA]</scope>
    <source>
        <strain evidence="9 10">ST58-10</strain>
    </source>
</reference>
<dbReference type="EMBL" id="CP015839">
    <property type="protein sequence ID" value="ANG63998.1"/>
    <property type="molecule type" value="Genomic_DNA"/>
</dbReference>
<evidence type="ECO:0000256" key="6">
    <source>
        <dbReference type="PIRSR" id="PIRSR000027-1"/>
    </source>
</evidence>
<dbReference type="Gene3D" id="1.20.120.10">
    <property type="entry name" value="Cytochrome c/b562"/>
    <property type="match status" value="1"/>
</dbReference>
<keyword evidence="5 6" id="KW-0408">Iron</keyword>
<feature type="signal peptide" evidence="8">
    <location>
        <begin position="1"/>
        <end position="24"/>
    </location>
</feature>
<dbReference type="GO" id="GO:0042597">
    <property type="term" value="C:periplasmic space"/>
    <property type="evidence" value="ECO:0007669"/>
    <property type="project" value="InterPro"/>
</dbReference>
<dbReference type="OrthoDB" id="5520910at2"/>
<feature type="binding site" description="axial binding residue" evidence="6">
    <location>
        <position position="150"/>
    </location>
    <ligand>
        <name>heme c</name>
        <dbReference type="ChEBI" id="CHEBI:61717"/>
    </ligand>
    <ligandPart>
        <name>Fe</name>
        <dbReference type="ChEBI" id="CHEBI:18248"/>
    </ligandPart>
</feature>
<evidence type="ECO:0000256" key="2">
    <source>
        <dbReference type="ARBA" id="ARBA00022617"/>
    </source>
</evidence>
<evidence type="ECO:0000256" key="1">
    <source>
        <dbReference type="ARBA" id="ARBA00022448"/>
    </source>
</evidence>
<dbReference type="InterPro" id="IPR010980">
    <property type="entry name" value="Cyt_c/b562"/>
</dbReference>
<dbReference type="GO" id="GO:0022900">
    <property type="term" value="P:electron transport chain"/>
    <property type="evidence" value="ECO:0007669"/>
    <property type="project" value="InterPro"/>
</dbReference>
<evidence type="ECO:0000256" key="3">
    <source>
        <dbReference type="ARBA" id="ARBA00022723"/>
    </source>
</evidence>
<accession>A0A1A9F288</accession>
<feature type="binding site" description="covalent" evidence="7">
    <location>
        <position position="146"/>
    </location>
    <ligand>
        <name>heme c</name>
        <dbReference type="ChEBI" id="CHEBI:61717"/>
    </ligand>
</feature>
<feature type="binding site" description="covalent" evidence="7">
    <location>
        <position position="149"/>
    </location>
    <ligand>
        <name>heme c</name>
        <dbReference type="ChEBI" id="CHEBI:61717"/>
    </ligand>
</feature>
<evidence type="ECO:0000256" key="8">
    <source>
        <dbReference type="SAM" id="SignalP"/>
    </source>
</evidence>
<keyword evidence="4" id="KW-0249">Electron transport</keyword>
<dbReference type="STRING" id="1821621.A8C75_16985"/>